<sequence length="330" mass="35362">MMITRKILYVPLLAALPACGGGGGDEPARDVVFGHCDYVNSFTKEEECREYRGASWTDAGARADCDEEAGALSDGACARAATLGTCVIPAGEGMSIHVIASGDDTSMCSTVGQACESFARGDFEPTADCEGKLDDPPPQPVEPEAELVCSEPLEGEPPGQSEGGQVCTWRSMSGCTEPGRNFADYVSCEPLYDVRGYYPAPPMPEATRDPRLDDPAYAAELTWVKEQIESCSCVCCHQGSETPAGAAIWDTEFEGNFVSAFSPWGLAFMGGYVKSSIFGSRAPEENNGFSRDVSGTPTTDIDRMVKFFTEELRHRGYAPEDFSEDSPGSF</sequence>
<protein>
    <recommendedName>
        <fullName evidence="4">Secreted protein</fullName>
    </recommendedName>
</protein>
<evidence type="ECO:0008006" key="4">
    <source>
        <dbReference type="Google" id="ProtNLM"/>
    </source>
</evidence>
<reference evidence="2 3" key="1">
    <citation type="submission" date="2014-02" db="EMBL/GenBank/DDBJ databases">
        <title>The small core and large imbalanced accessory genome model reveals a collaborative survival strategy of Sorangium cellulosum strains in nature.</title>
        <authorList>
            <person name="Han K."/>
            <person name="Peng R."/>
            <person name="Blom J."/>
            <person name="Li Y.-Z."/>
        </authorList>
    </citation>
    <scope>NUCLEOTIDE SEQUENCE [LARGE SCALE GENOMIC DNA]</scope>
    <source>
        <strain evidence="2 3">So0011-07</strain>
    </source>
</reference>
<feature type="signal peptide" evidence="1">
    <location>
        <begin position="1"/>
        <end position="20"/>
    </location>
</feature>
<gene>
    <name evidence="2" type="ORF">BE17_18075</name>
</gene>
<feature type="chain" id="PRO_5007568112" description="Secreted protein" evidence="1">
    <location>
        <begin position="21"/>
        <end position="330"/>
    </location>
</feature>
<dbReference type="EMBL" id="JEMB01002614">
    <property type="protein sequence ID" value="KYF79714.1"/>
    <property type="molecule type" value="Genomic_DNA"/>
</dbReference>
<accession>A0A150RHE4</accession>
<keyword evidence="1" id="KW-0732">Signal</keyword>
<evidence type="ECO:0000313" key="3">
    <source>
        <dbReference type="Proteomes" id="UP000075635"/>
    </source>
</evidence>
<evidence type="ECO:0000256" key="1">
    <source>
        <dbReference type="SAM" id="SignalP"/>
    </source>
</evidence>
<proteinExistence type="predicted"/>
<evidence type="ECO:0000313" key="2">
    <source>
        <dbReference type="EMBL" id="KYF79714.1"/>
    </source>
</evidence>
<dbReference type="Proteomes" id="UP000075635">
    <property type="component" value="Unassembled WGS sequence"/>
</dbReference>
<organism evidence="2 3">
    <name type="scientific">Sorangium cellulosum</name>
    <name type="common">Polyangium cellulosum</name>
    <dbReference type="NCBI Taxonomy" id="56"/>
    <lineage>
        <taxon>Bacteria</taxon>
        <taxon>Pseudomonadati</taxon>
        <taxon>Myxococcota</taxon>
        <taxon>Polyangia</taxon>
        <taxon>Polyangiales</taxon>
        <taxon>Polyangiaceae</taxon>
        <taxon>Sorangium</taxon>
    </lineage>
</organism>
<dbReference type="AlphaFoldDB" id="A0A150RHE4"/>
<name>A0A150RHE4_SORCE</name>
<comment type="caution">
    <text evidence="2">The sequence shown here is derived from an EMBL/GenBank/DDBJ whole genome shotgun (WGS) entry which is preliminary data.</text>
</comment>